<evidence type="ECO:0000256" key="6">
    <source>
        <dbReference type="ARBA" id="ARBA00032875"/>
    </source>
</evidence>
<dbReference type="InterPro" id="IPR000873">
    <property type="entry name" value="AMP-dep_synth/lig_dom"/>
</dbReference>
<accession>A0A8J3Q2Q9</accession>
<evidence type="ECO:0000259" key="7">
    <source>
        <dbReference type="Pfam" id="PF00501"/>
    </source>
</evidence>
<dbReference type="EMBL" id="BONY01000002">
    <property type="protein sequence ID" value="GIH02348.1"/>
    <property type="molecule type" value="Genomic_DNA"/>
</dbReference>
<keyword evidence="3" id="KW-0276">Fatty acid metabolism</keyword>
<dbReference type="Pfam" id="PF23562">
    <property type="entry name" value="AMP-binding_C_3"/>
    <property type="match status" value="1"/>
</dbReference>
<dbReference type="GO" id="GO:0016020">
    <property type="term" value="C:membrane"/>
    <property type="evidence" value="ECO:0007669"/>
    <property type="project" value="TreeGrafter"/>
</dbReference>
<protein>
    <recommendedName>
        <fullName evidence="6">Acyl-CoA synthetase</fullName>
    </recommendedName>
</protein>
<dbReference type="PROSITE" id="PS00455">
    <property type="entry name" value="AMP_BINDING"/>
    <property type="match status" value="1"/>
</dbReference>
<name>A0A8J3Q2Q9_9ACTN</name>
<evidence type="ECO:0000256" key="1">
    <source>
        <dbReference type="ARBA" id="ARBA00006432"/>
    </source>
</evidence>
<dbReference type="AlphaFoldDB" id="A0A8J3Q2Q9"/>
<proteinExistence type="inferred from homology"/>
<evidence type="ECO:0000256" key="3">
    <source>
        <dbReference type="ARBA" id="ARBA00022832"/>
    </source>
</evidence>
<dbReference type="Proteomes" id="UP000612899">
    <property type="component" value="Unassembled WGS sequence"/>
</dbReference>
<keyword evidence="9" id="KW-1185">Reference proteome</keyword>
<dbReference type="GO" id="GO:0004467">
    <property type="term" value="F:long-chain fatty acid-CoA ligase activity"/>
    <property type="evidence" value="ECO:0007669"/>
    <property type="project" value="UniProtKB-EC"/>
</dbReference>
<sequence>MKVKSLCEAFQITAARAPQAVALRASGQETVITWGDYARRVARLAAGLRRLAVSKGDTIALMMANRPEFHLADTAAIHLGAVPFSIYNTSSAEQISHIIANSGAKVVICEKQYADRMPPIEHLILVEELTALEADPDDDFEQVWRSVQAEDLLTLIYTSGTTGPAKGVELTHANLLAEADAVTAYFDPQPGDRSTSYLPSAHIADRLSSHYLQMLYGAEITCVSDPRALIAALPSVRPTFWVAVPRVWEKMKARIEEAVLDASPLRRAMFRWALARGYNRTPVLWPIADRVVLLPVRRKIGLDQVRWAMSGAAAIPLETLEFFLALGIRVCEVWGMSETCGAGTANPPGKIKPGTVGLPLPGAQIRLDDDGEVLIKGPMIMKSYRGEPALTAEALDEQGWLRTGDIGSFDADGYLSIVDRKKELIINAAGKNMSPTNIENAVKAACPLVAAVVVIGDAKPYNVALISLDADAVAAFTARNGAQAIPGAIEAGVAQGNARLSRVEQIKRYTVLEGSWDPGGDELTPTLKLRRRAILAKYTKEIAELYR</sequence>
<comment type="similarity">
    <text evidence="1">Belongs to the ATP-dependent AMP-binding enzyme family.</text>
</comment>
<dbReference type="SUPFAM" id="SSF56801">
    <property type="entry name" value="Acetyl-CoA synthetase-like"/>
    <property type="match status" value="1"/>
</dbReference>
<dbReference type="Pfam" id="PF00501">
    <property type="entry name" value="AMP-binding"/>
    <property type="match status" value="1"/>
</dbReference>
<dbReference type="InterPro" id="IPR042099">
    <property type="entry name" value="ANL_N_sf"/>
</dbReference>
<dbReference type="PANTHER" id="PTHR43272">
    <property type="entry name" value="LONG-CHAIN-FATTY-ACID--COA LIGASE"/>
    <property type="match status" value="1"/>
</dbReference>
<dbReference type="Gene3D" id="3.40.50.12780">
    <property type="entry name" value="N-terminal domain of ligase-like"/>
    <property type="match status" value="1"/>
</dbReference>
<keyword evidence="4" id="KW-0443">Lipid metabolism</keyword>
<dbReference type="InterPro" id="IPR020845">
    <property type="entry name" value="AMP-binding_CS"/>
</dbReference>
<dbReference type="InterPro" id="IPR045851">
    <property type="entry name" value="AMP-bd_C_sf"/>
</dbReference>
<comment type="catalytic activity">
    <reaction evidence="5">
        <text>a long-chain fatty acid + ATP + CoA = a long-chain fatty acyl-CoA + AMP + diphosphate</text>
        <dbReference type="Rhea" id="RHEA:15421"/>
        <dbReference type="ChEBI" id="CHEBI:30616"/>
        <dbReference type="ChEBI" id="CHEBI:33019"/>
        <dbReference type="ChEBI" id="CHEBI:57287"/>
        <dbReference type="ChEBI" id="CHEBI:57560"/>
        <dbReference type="ChEBI" id="CHEBI:83139"/>
        <dbReference type="ChEBI" id="CHEBI:456215"/>
        <dbReference type="EC" id="6.2.1.3"/>
    </reaction>
    <physiologicalReaction direction="left-to-right" evidence="5">
        <dbReference type="Rhea" id="RHEA:15422"/>
    </physiologicalReaction>
</comment>
<feature type="domain" description="AMP-dependent synthetase/ligase" evidence="7">
    <location>
        <begin position="10"/>
        <end position="384"/>
    </location>
</feature>
<evidence type="ECO:0000313" key="9">
    <source>
        <dbReference type="Proteomes" id="UP000612899"/>
    </source>
</evidence>
<dbReference type="RefSeq" id="WP_203906298.1">
    <property type="nucleotide sequence ID" value="NZ_BONY01000002.1"/>
</dbReference>
<gene>
    <name evidence="8" type="primary">fadD11</name>
    <name evidence="8" type="ORF">Rhe02_04150</name>
</gene>
<evidence type="ECO:0000313" key="8">
    <source>
        <dbReference type="EMBL" id="GIH02348.1"/>
    </source>
</evidence>
<organism evidence="8 9">
    <name type="scientific">Rhizocola hellebori</name>
    <dbReference type="NCBI Taxonomy" id="1392758"/>
    <lineage>
        <taxon>Bacteria</taxon>
        <taxon>Bacillati</taxon>
        <taxon>Actinomycetota</taxon>
        <taxon>Actinomycetes</taxon>
        <taxon>Micromonosporales</taxon>
        <taxon>Micromonosporaceae</taxon>
        <taxon>Rhizocola</taxon>
    </lineage>
</organism>
<dbReference type="CDD" id="cd05907">
    <property type="entry name" value="VL_LC_FACS_like"/>
    <property type="match status" value="1"/>
</dbReference>
<dbReference type="PANTHER" id="PTHR43272:SF32">
    <property type="entry name" value="AMP-DEPENDENT SYNTHETASE_LIGASE DOMAIN-CONTAINING PROTEIN"/>
    <property type="match status" value="1"/>
</dbReference>
<keyword evidence="2 8" id="KW-0436">Ligase</keyword>
<evidence type="ECO:0000256" key="2">
    <source>
        <dbReference type="ARBA" id="ARBA00022598"/>
    </source>
</evidence>
<dbReference type="Gene3D" id="3.30.300.30">
    <property type="match status" value="1"/>
</dbReference>
<evidence type="ECO:0000256" key="4">
    <source>
        <dbReference type="ARBA" id="ARBA00023098"/>
    </source>
</evidence>
<reference evidence="8" key="1">
    <citation type="submission" date="2021-01" db="EMBL/GenBank/DDBJ databases">
        <title>Whole genome shotgun sequence of Rhizocola hellebori NBRC 109834.</title>
        <authorList>
            <person name="Komaki H."/>
            <person name="Tamura T."/>
        </authorList>
    </citation>
    <scope>NUCLEOTIDE SEQUENCE</scope>
    <source>
        <strain evidence="8">NBRC 109834</strain>
    </source>
</reference>
<comment type="caution">
    <text evidence="8">The sequence shown here is derived from an EMBL/GenBank/DDBJ whole genome shotgun (WGS) entry which is preliminary data.</text>
</comment>
<evidence type="ECO:0000256" key="5">
    <source>
        <dbReference type="ARBA" id="ARBA00024484"/>
    </source>
</evidence>